<organism evidence="14 15">
    <name type="scientific">Vitis vinifera</name>
    <name type="common">Grape</name>
    <dbReference type="NCBI Taxonomy" id="29760"/>
    <lineage>
        <taxon>Eukaryota</taxon>
        <taxon>Viridiplantae</taxon>
        <taxon>Streptophyta</taxon>
        <taxon>Embryophyta</taxon>
        <taxon>Tracheophyta</taxon>
        <taxon>Spermatophyta</taxon>
        <taxon>Magnoliopsida</taxon>
        <taxon>eudicotyledons</taxon>
        <taxon>Gunneridae</taxon>
        <taxon>Pentapetalae</taxon>
        <taxon>rosids</taxon>
        <taxon>Vitales</taxon>
        <taxon>Vitaceae</taxon>
        <taxon>Viteae</taxon>
        <taxon>Vitis</taxon>
    </lineage>
</organism>
<feature type="region of interest" description="Disordered" evidence="12">
    <location>
        <begin position="40"/>
        <end position="62"/>
    </location>
</feature>
<feature type="domain" description="FAD/NAD(P)-binding" evidence="13">
    <location>
        <begin position="64"/>
        <end position="405"/>
    </location>
</feature>
<keyword evidence="5" id="KW-0472">Membrane</keyword>
<evidence type="ECO:0000256" key="10">
    <source>
        <dbReference type="ARBA" id="ARBA00023140"/>
    </source>
</evidence>
<keyword evidence="9" id="KW-0496">Mitochondrion</keyword>
<proteinExistence type="inferred from homology"/>
<evidence type="ECO:0000256" key="6">
    <source>
        <dbReference type="ARBA" id="ARBA00022827"/>
    </source>
</evidence>
<keyword evidence="5" id="KW-0999">Mitochondrion inner membrane</keyword>
<evidence type="ECO:0000259" key="13">
    <source>
        <dbReference type="Pfam" id="PF07992"/>
    </source>
</evidence>
<evidence type="ECO:0000256" key="5">
    <source>
        <dbReference type="ARBA" id="ARBA00022792"/>
    </source>
</evidence>
<dbReference type="GO" id="GO:0003954">
    <property type="term" value="F:NADH dehydrogenase activity"/>
    <property type="evidence" value="ECO:0007669"/>
    <property type="project" value="InterPro"/>
</dbReference>
<evidence type="ECO:0000256" key="2">
    <source>
        <dbReference type="ARBA" id="ARBA00004637"/>
    </source>
</evidence>
<sequence>MAWFRNLVQLSSLKSSLRSRSATTPFPNTQFVSILQFSSQPNSEPTRHVPSSGLGPTSSKEKPRVVVLGSGWAGCRAMKGLDTNIYDVVCVSPRNHMVFTPLLASTCVGTLEFRSVAEPIARIQPVISRETGSYFFLANCNRVDPDNHVVHCQTLTNGANVPEPWDFEISYDKLIIASGSMPLTFGIHGVEEHAFFLREVHHAQEIRRKLLLNLMLSDVPGMLLITRHLWEFRKQRSRGSYTVLLWGGGPTGVEFSGELSDFITRDVHQRYAHVKNYIHVTLIEANEILSSFDDRLRHYATRQLTKSGVRLVRGIVKDVKVDKIILNNGTEVPYGLLVWSTGVGPSSFVKSMEVPKSPGGRIGIDEWLRVPSAQDIFAIGDCSGFLESTGKPVLPALAQVAERQGKYLAEQLNRIGKAGGGYANRARDMEFGEPFVYKHLGSMASLGRYKALVDLRQGKVEIRTPSKQFFLEL</sequence>
<comment type="catalytic activity">
    <reaction evidence="11">
        <text>a ubiquinone + NADH + H(+) = a ubiquinol + NAD(+)</text>
        <dbReference type="Rhea" id="RHEA:23152"/>
        <dbReference type="Rhea" id="RHEA-COMP:9565"/>
        <dbReference type="Rhea" id="RHEA-COMP:9566"/>
        <dbReference type="ChEBI" id="CHEBI:15378"/>
        <dbReference type="ChEBI" id="CHEBI:16389"/>
        <dbReference type="ChEBI" id="CHEBI:17976"/>
        <dbReference type="ChEBI" id="CHEBI:57540"/>
        <dbReference type="ChEBI" id="CHEBI:57945"/>
    </reaction>
</comment>
<comment type="caution">
    <text evidence="14">The sequence shown here is derived from an EMBL/GenBank/DDBJ whole genome shotgun (WGS) entry which is preliminary data.</text>
</comment>
<keyword evidence="6" id="KW-0274">FAD</keyword>
<name>A0A438G1Y8_VITVI</name>
<dbReference type="InterPro" id="IPR045024">
    <property type="entry name" value="NDH-2"/>
</dbReference>
<evidence type="ECO:0000256" key="11">
    <source>
        <dbReference type="ARBA" id="ARBA00049010"/>
    </source>
</evidence>
<reference evidence="14 15" key="1">
    <citation type="journal article" date="2018" name="PLoS Genet.">
        <title>Population sequencing reveals clonal diversity and ancestral inbreeding in the grapevine cultivar Chardonnay.</title>
        <authorList>
            <person name="Roach M.J."/>
            <person name="Johnson D.L."/>
            <person name="Bohlmann J."/>
            <person name="van Vuuren H.J."/>
            <person name="Jones S.J."/>
            <person name="Pretorius I.S."/>
            <person name="Schmidt S.A."/>
            <person name="Borneman A.R."/>
        </authorList>
    </citation>
    <scope>NUCLEOTIDE SEQUENCE [LARGE SCALE GENOMIC DNA]</scope>
    <source>
        <strain evidence="15">cv. Chardonnay</strain>
        <tissue evidence="14">Leaf</tissue>
    </source>
</reference>
<dbReference type="Proteomes" id="UP000288805">
    <property type="component" value="Unassembled WGS sequence"/>
</dbReference>
<evidence type="ECO:0000256" key="4">
    <source>
        <dbReference type="ARBA" id="ARBA00022630"/>
    </source>
</evidence>
<evidence type="ECO:0000256" key="9">
    <source>
        <dbReference type="ARBA" id="ARBA00023128"/>
    </source>
</evidence>
<evidence type="ECO:0000256" key="1">
    <source>
        <dbReference type="ARBA" id="ARBA00004275"/>
    </source>
</evidence>
<dbReference type="Pfam" id="PF07992">
    <property type="entry name" value="Pyr_redox_2"/>
    <property type="match status" value="1"/>
</dbReference>
<dbReference type="PANTHER" id="PTHR43706">
    <property type="entry name" value="NADH DEHYDROGENASE"/>
    <property type="match status" value="1"/>
</dbReference>
<evidence type="ECO:0000313" key="15">
    <source>
        <dbReference type="Proteomes" id="UP000288805"/>
    </source>
</evidence>
<protein>
    <submittedName>
        <fullName evidence="14">Internal alternative NAD(P)H-ubiquinone oxidoreductase A1, mitochondrial</fullName>
    </submittedName>
</protein>
<keyword evidence="14" id="KW-0830">Ubiquinone</keyword>
<accession>A0A438G1Y8</accession>
<dbReference type="SUPFAM" id="SSF51905">
    <property type="entry name" value="FAD/NAD(P)-binding domain"/>
    <property type="match status" value="1"/>
</dbReference>
<keyword evidence="7" id="KW-0560">Oxidoreductase</keyword>
<dbReference type="InterPro" id="IPR023753">
    <property type="entry name" value="FAD/NAD-binding_dom"/>
</dbReference>
<evidence type="ECO:0000256" key="12">
    <source>
        <dbReference type="SAM" id="MobiDB-lite"/>
    </source>
</evidence>
<keyword evidence="8" id="KW-0520">NAD</keyword>
<keyword evidence="4" id="KW-0285">Flavoprotein</keyword>
<evidence type="ECO:0000313" key="14">
    <source>
        <dbReference type="EMBL" id="RVW66231.1"/>
    </source>
</evidence>
<dbReference type="AlphaFoldDB" id="A0A438G1Y8"/>
<evidence type="ECO:0000256" key="8">
    <source>
        <dbReference type="ARBA" id="ARBA00023027"/>
    </source>
</evidence>
<dbReference type="EMBL" id="QGNW01000683">
    <property type="protein sequence ID" value="RVW66231.1"/>
    <property type="molecule type" value="Genomic_DNA"/>
</dbReference>
<evidence type="ECO:0000256" key="7">
    <source>
        <dbReference type="ARBA" id="ARBA00023002"/>
    </source>
</evidence>
<comment type="similarity">
    <text evidence="3">Belongs to the NADH dehydrogenase family.</text>
</comment>
<dbReference type="PANTHER" id="PTHR43706:SF13">
    <property type="entry name" value="NADH DEHYDROGENASE-RELATED"/>
    <property type="match status" value="1"/>
</dbReference>
<keyword evidence="10" id="KW-0576">Peroxisome</keyword>
<gene>
    <name evidence="14" type="primary">NDA1_4</name>
    <name evidence="14" type="ORF">CK203_047396</name>
</gene>
<dbReference type="GO" id="GO:0005743">
    <property type="term" value="C:mitochondrial inner membrane"/>
    <property type="evidence" value="ECO:0007669"/>
    <property type="project" value="UniProtKB-SubCell"/>
</dbReference>
<comment type="subcellular location">
    <subcellularLocation>
        <location evidence="2">Mitochondrion inner membrane</location>
        <topology evidence="2">Peripheral membrane protein</topology>
    </subcellularLocation>
    <subcellularLocation>
        <location evidence="1">Peroxisome</location>
    </subcellularLocation>
</comment>
<dbReference type="Gene3D" id="3.50.50.100">
    <property type="match status" value="1"/>
</dbReference>
<dbReference type="InterPro" id="IPR036188">
    <property type="entry name" value="FAD/NAD-bd_sf"/>
</dbReference>
<evidence type="ECO:0000256" key="3">
    <source>
        <dbReference type="ARBA" id="ARBA00005272"/>
    </source>
</evidence>
<dbReference type="GO" id="GO:0005777">
    <property type="term" value="C:peroxisome"/>
    <property type="evidence" value="ECO:0007669"/>
    <property type="project" value="UniProtKB-SubCell"/>
</dbReference>